<feature type="transmembrane region" description="Helical" evidence="2">
    <location>
        <begin position="382"/>
        <end position="413"/>
    </location>
</feature>
<feature type="compositionally biased region" description="Low complexity" evidence="1">
    <location>
        <begin position="497"/>
        <end position="518"/>
    </location>
</feature>
<dbReference type="Proteomes" id="UP000006671">
    <property type="component" value="Unassembled WGS sequence"/>
</dbReference>
<dbReference type="Gene3D" id="3.30.70.1230">
    <property type="entry name" value="Nucleotide cyclase"/>
    <property type="match status" value="1"/>
</dbReference>
<organism evidence="4">
    <name type="scientific">Naegleria gruberi</name>
    <name type="common">Amoeba</name>
    <dbReference type="NCBI Taxonomy" id="5762"/>
    <lineage>
        <taxon>Eukaryota</taxon>
        <taxon>Discoba</taxon>
        <taxon>Heterolobosea</taxon>
        <taxon>Tetramitia</taxon>
        <taxon>Eutetramitia</taxon>
        <taxon>Vahlkampfiidae</taxon>
        <taxon>Naegleria</taxon>
    </lineage>
</organism>
<dbReference type="InParanoid" id="D2VZ42"/>
<accession>D2VZ42</accession>
<dbReference type="VEuPathDB" id="AmoebaDB:NAEGRDRAFT_74351"/>
<reference evidence="3 4" key="1">
    <citation type="journal article" date="2010" name="Cell">
        <title>The genome of Naegleria gruberi illuminates early eukaryotic versatility.</title>
        <authorList>
            <person name="Fritz-Laylin L.K."/>
            <person name="Prochnik S.E."/>
            <person name="Ginger M.L."/>
            <person name="Dacks J.B."/>
            <person name="Carpenter M.L."/>
            <person name="Field M.C."/>
            <person name="Kuo A."/>
            <person name="Paredez A."/>
            <person name="Chapman J."/>
            <person name="Pham J."/>
            <person name="Shu S."/>
            <person name="Neupane R."/>
            <person name="Cipriano M."/>
            <person name="Mancuso J."/>
            <person name="Tu H."/>
            <person name="Salamov A."/>
            <person name="Lindquist E."/>
            <person name="Shapiro H."/>
            <person name="Lucas S."/>
            <person name="Grigoriev I.V."/>
            <person name="Cande W.Z."/>
            <person name="Fulton C."/>
            <person name="Rokhsar D.S."/>
            <person name="Dawson S.C."/>
        </authorList>
    </citation>
    <scope>NUCLEOTIDE SEQUENCE [LARGE SCALE GENOMIC DNA]</scope>
    <source>
        <strain evidence="3 4">NEG-M</strain>
    </source>
</reference>
<keyword evidence="4" id="KW-1185">Reference proteome</keyword>
<dbReference type="AlphaFoldDB" id="D2VZ42"/>
<name>D2VZ42_NAEGR</name>
<evidence type="ECO:0000313" key="4">
    <source>
        <dbReference type="Proteomes" id="UP000006671"/>
    </source>
</evidence>
<dbReference type="Gene3D" id="6.10.340.10">
    <property type="match status" value="1"/>
</dbReference>
<keyword evidence="2" id="KW-0812">Transmembrane</keyword>
<evidence type="ECO:0000256" key="2">
    <source>
        <dbReference type="SAM" id="Phobius"/>
    </source>
</evidence>
<dbReference type="InterPro" id="IPR011990">
    <property type="entry name" value="TPR-like_helical_dom_sf"/>
</dbReference>
<proteinExistence type="predicted"/>
<gene>
    <name evidence="3" type="ORF">NAEGRDRAFT_74351</name>
</gene>
<keyword evidence="2" id="KW-1133">Transmembrane helix</keyword>
<dbReference type="KEGG" id="ngr:NAEGRDRAFT_74351"/>
<feature type="transmembrane region" description="Helical" evidence="2">
    <location>
        <begin position="42"/>
        <end position="65"/>
    </location>
</feature>
<keyword evidence="2" id="KW-0472">Membrane</keyword>
<sequence length="810" mass="91647">MVQIQPVNNQKESAYLNDDYSSEQSSSLISSSEKSFSVSFKFCIIATTSSLVAFSIIILTGIWLASITSTSLEMSTTLRENEFFKIRQFCLQLIQDVYTVSNTVTGQLGVQFNSSSDNEKALSMYRLYKSEISSSHKSIVATLFIADPQATLVGLYIFGGKPVKFKATQHVSLDLYYCNDVENYDYCNSNSKPDLSLPAFDNSRPVVACNENPNGTFFLPSFADVTLPDYMFLTLIYCFQGDSVSRVSSGFKYLFAYQLSSNTLSEFLISSTKSVVSSVALVMEIDTGYVVATNMENSKLSVLDNSGNIKRKGLLDLTDPDQFDVSSYVYNQFKTNYKNSIECNSNMYFSTSTRYISVYRMCKGIDWLLIYSVPIWNYTGSLVIAVVCAISGGLLILVFSAILGVVLSVRIVAPFKNLIMMFNNVSNMDLDSLNLDSSRFNEVQQLQYHFMSMVRQIKLYRSFLPSHLLAQIDNNENDGNETNQPKDQQVEKHETASKSSKSFSSHQSSHQISNSSSSMLKHKGHINRFELYLEHKSSTALALYIKGLSQLFAQHLKTEKEILHVLKEIFEITNSVSTQFNAQRGNLENDTIILTFNTSINVNHHELKAVEAANVLQGKLQKLSEKWNSSIDTELFYNQLNFRIAICNDNTFCGNVGSHDCKNFTSISCLKPHLVSLFAKSQSMNVQIILSDAIYKKVSSKFETRCIGKIDWLSGKNEFSLFPSIDQTNEPPHLTHVHELGNSLTIQMDEWLYELEQKEKSSKWKVYNAAIDCFEKNEFEQAKQFFEEFLSKNPQDIPTLHMIRECDLKL</sequence>
<dbReference type="EMBL" id="GG738913">
    <property type="protein sequence ID" value="EFC37876.1"/>
    <property type="molecule type" value="Genomic_DNA"/>
</dbReference>
<dbReference type="SUPFAM" id="SSF48452">
    <property type="entry name" value="TPR-like"/>
    <property type="match status" value="1"/>
</dbReference>
<evidence type="ECO:0000256" key="1">
    <source>
        <dbReference type="SAM" id="MobiDB-lite"/>
    </source>
</evidence>
<dbReference type="RefSeq" id="XP_002670620.1">
    <property type="nucleotide sequence ID" value="XM_002670574.1"/>
</dbReference>
<evidence type="ECO:0000313" key="3">
    <source>
        <dbReference type="EMBL" id="EFC37876.1"/>
    </source>
</evidence>
<dbReference type="InterPro" id="IPR029787">
    <property type="entry name" value="Nucleotide_cyclase"/>
</dbReference>
<dbReference type="SUPFAM" id="SSF55073">
    <property type="entry name" value="Nucleotide cyclase"/>
    <property type="match status" value="1"/>
</dbReference>
<feature type="region of interest" description="Disordered" evidence="1">
    <location>
        <begin position="474"/>
        <end position="519"/>
    </location>
</feature>
<protein>
    <submittedName>
        <fullName evidence="3">Predicted protein</fullName>
    </submittedName>
</protein>
<dbReference type="GeneID" id="8863400"/>